<dbReference type="Proteomes" id="UP000649573">
    <property type="component" value="Unassembled WGS sequence"/>
</dbReference>
<dbReference type="InterPro" id="IPR018392">
    <property type="entry name" value="LysM"/>
</dbReference>
<feature type="domain" description="LysM" evidence="4">
    <location>
        <begin position="130"/>
        <end position="178"/>
    </location>
</feature>
<dbReference type="Pfam" id="PF01476">
    <property type="entry name" value="LysM"/>
    <property type="match status" value="1"/>
</dbReference>
<dbReference type="SUPFAM" id="SSF53955">
    <property type="entry name" value="Lysozyme-like"/>
    <property type="match status" value="1"/>
</dbReference>
<feature type="region of interest" description="Disordered" evidence="3">
    <location>
        <begin position="83"/>
        <end position="133"/>
    </location>
</feature>
<dbReference type="EMBL" id="BMRE01000090">
    <property type="protein sequence ID" value="GGU84454.1"/>
    <property type="molecule type" value="Genomic_DNA"/>
</dbReference>
<dbReference type="PROSITE" id="PS51782">
    <property type="entry name" value="LYSM"/>
    <property type="match status" value="1"/>
</dbReference>
<dbReference type="InterPro" id="IPR010618">
    <property type="entry name" value="RPF"/>
</dbReference>
<feature type="compositionally biased region" description="Low complexity" evidence="3">
    <location>
        <begin position="98"/>
        <end position="112"/>
    </location>
</feature>
<dbReference type="SMART" id="SM00257">
    <property type="entry name" value="LysM"/>
    <property type="match status" value="1"/>
</dbReference>
<comment type="similarity">
    <text evidence="1">Belongs to the transglycosylase family. Rpf subfamily.</text>
</comment>
<evidence type="ECO:0000313" key="6">
    <source>
        <dbReference type="Proteomes" id="UP000649573"/>
    </source>
</evidence>
<keyword evidence="6" id="KW-1185">Reference proteome</keyword>
<name>A0ABQ2VHB8_9PSEU</name>
<evidence type="ECO:0000313" key="5">
    <source>
        <dbReference type="EMBL" id="GGU84454.1"/>
    </source>
</evidence>
<feature type="region of interest" description="Disordered" evidence="3">
    <location>
        <begin position="176"/>
        <end position="200"/>
    </location>
</feature>
<dbReference type="CDD" id="cd13925">
    <property type="entry name" value="RPF"/>
    <property type="match status" value="1"/>
</dbReference>
<protein>
    <submittedName>
        <fullName evidence="5">Transglycosylase</fullName>
    </submittedName>
</protein>
<dbReference type="Gene3D" id="3.10.350.10">
    <property type="entry name" value="LysM domain"/>
    <property type="match status" value="1"/>
</dbReference>
<comment type="caution">
    <text evidence="5">The sequence shown here is derived from an EMBL/GenBank/DDBJ whole genome shotgun (WGS) entry which is preliminary data.</text>
</comment>
<reference evidence="6" key="1">
    <citation type="journal article" date="2019" name="Int. J. Syst. Evol. Microbiol.">
        <title>The Global Catalogue of Microorganisms (GCM) 10K type strain sequencing project: providing services to taxonomists for standard genome sequencing and annotation.</title>
        <authorList>
            <consortium name="The Broad Institute Genomics Platform"/>
            <consortium name="The Broad Institute Genome Sequencing Center for Infectious Disease"/>
            <person name="Wu L."/>
            <person name="Ma J."/>
        </authorList>
    </citation>
    <scope>NUCLEOTIDE SEQUENCE [LARGE SCALE GENOMIC DNA]</scope>
    <source>
        <strain evidence="6">JCM 3296</strain>
    </source>
</reference>
<sequence>MVTLLAGGQAEAAPGVDWDRIAQCESGRNWAASTGNGYYGGLQFTASTWASNGGAGNPAHASREEQIRVAENVLRTQGIGAWGACGRRGHTGAPPPRRSASSSASRLSGPAAQPRTPPAPVSGSASNPGGEYTIKPGETLASIARELGIEGGWQALVARNQPFLTNPDLIYPGHKITTGQASRGNPAAGERGSVRGRMFW</sequence>
<dbReference type="Gene3D" id="1.10.530.10">
    <property type="match status" value="1"/>
</dbReference>
<evidence type="ECO:0000256" key="3">
    <source>
        <dbReference type="SAM" id="MobiDB-lite"/>
    </source>
</evidence>
<dbReference type="InterPro" id="IPR036779">
    <property type="entry name" value="LysM_dom_sf"/>
</dbReference>
<evidence type="ECO:0000256" key="2">
    <source>
        <dbReference type="ARBA" id="ARBA00022801"/>
    </source>
</evidence>
<evidence type="ECO:0000259" key="4">
    <source>
        <dbReference type="PROSITE" id="PS51782"/>
    </source>
</evidence>
<gene>
    <name evidence="5" type="ORF">GCM10010178_88430</name>
</gene>
<dbReference type="CDD" id="cd00118">
    <property type="entry name" value="LysM"/>
    <property type="match status" value="1"/>
</dbReference>
<evidence type="ECO:0000256" key="1">
    <source>
        <dbReference type="ARBA" id="ARBA00010830"/>
    </source>
</evidence>
<dbReference type="Pfam" id="PF06737">
    <property type="entry name" value="Transglycosylas"/>
    <property type="match status" value="1"/>
</dbReference>
<proteinExistence type="inferred from homology"/>
<dbReference type="SUPFAM" id="SSF54106">
    <property type="entry name" value="LysM domain"/>
    <property type="match status" value="1"/>
</dbReference>
<organism evidence="5 6">
    <name type="scientific">Lentzea flava</name>
    <dbReference type="NCBI Taxonomy" id="103732"/>
    <lineage>
        <taxon>Bacteria</taxon>
        <taxon>Bacillati</taxon>
        <taxon>Actinomycetota</taxon>
        <taxon>Actinomycetes</taxon>
        <taxon>Pseudonocardiales</taxon>
        <taxon>Pseudonocardiaceae</taxon>
        <taxon>Lentzea</taxon>
    </lineage>
</organism>
<accession>A0ABQ2VHB8</accession>
<dbReference type="InterPro" id="IPR023346">
    <property type="entry name" value="Lysozyme-like_dom_sf"/>
</dbReference>
<keyword evidence="2" id="KW-0378">Hydrolase</keyword>